<keyword evidence="1" id="KW-0732">Signal</keyword>
<dbReference type="GO" id="GO:0005576">
    <property type="term" value="C:extracellular region"/>
    <property type="evidence" value="ECO:0007669"/>
    <property type="project" value="TreeGrafter"/>
</dbReference>
<keyword evidence="3" id="KW-1185">Reference proteome</keyword>
<evidence type="ECO:0000313" key="2">
    <source>
        <dbReference type="EMBL" id="OQE17358.1"/>
    </source>
</evidence>
<sequence>MQVTRMLAFFAIAITSTIAIANIDQTVSDIHELTHKTRVAKRAIENFNGGIPSAMKIANAIFKAHSASEAARSHLEESDAFSNADGDQTMKAYEEFYPVLISTLQVGQAKALEMKQAGLGYIARGMLGNLYREKDQLEEAMQGKLSSNHTRILRPSIGEADTEFRRTLDYFS</sequence>
<dbReference type="PANTHER" id="PTHR38123">
    <property type="entry name" value="CELL WALL SERINE-THREONINE-RICH GALACTOMANNOPROTEIN MP1 (AFU_ORTHOLOGUE AFUA_4G03240)"/>
    <property type="match status" value="1"/>
</dbReference>
<dbReference type="InterPro" id="IPR021054">
    <property type="entry name" value="Cell_wall_mannoprotein_1"/>
</dbReference>
<accession>A0A1V6STX8</accession>
<proteinExistence type="predicted"/>
<feature type="signal peptide" evidence="1">
    <location>
        <begin position="1"/>
        <end position="21"/>
    </location>
</feature>
<reference evidence="3" key="1">
    <citation type="journal article" date="2017" name="Nat. Microbiol.">
        <title>Global analysis of biosynthetic gene clusters reveals vast potential of secondary metabolite production in Penicillium species.</title>
        <authorList>
            <person name="Nielsen J.C."/>
            <person name="Grijseels S."/>
            <person name="Prigent S."/>
            <person name="Ji B."/>
            <person name="Dainat J."/>
            <person name="Nielsen K.F."/>
            <person name="Frisvad J.C."/>
            <person name="Workman M."/>
            <person name="Nielsen J."/>
        </authorList>
    </citation>
    <scope>NUCLEOTIDE SEQUENCE [LARGE SCALE GENOMIC DNA]</scope>
    <source>
        <strain evidence="3">IBT 24891</strain>
    </source>
</reference>
<dbReference type="OrthoDB" id="4441576at2759"/>
<organism evidence="2 3">
    <name type="scientific">Penicillium steckii</name>
    <dbReference type="NCBI Taxonomy" id="303698"/>
    <lineage>
        <taxon>Eukaryota</taxon>
        <taxon>Fungi</taxon>
        <taxon>Dikarya</taxon>
        <taxon>Ascomycota</taxon>
        <taxon>Pezizomycotina</taxon>
        <taxon>Eurotiomycetes</taxon>
        <taxon>Eurotiomycetidae</taxon>
        <taxon>Eurotiales</taxon>
        <taxon>Aspergillaceae</taxon>
        <taxon>Penicillium</taxon>
    </lineage>
</organism>
<dbReference type="Pfam" id="PF12296">
    <property type="entry name" value="HsbA"/>
    <property type="match status" value="1"/>
</dbReference>
<dbReference type="PANTHER" id="PTHR38123:SF3">
    <property type="entry name" value="ANTIGENIC CELL WALL GALACTOMANNOPROTEIN"/>
    <property type="match status" value="1"/>
</dbReference>
<dbReference type="Proteomes" id="UP000191285">
    <property type="component" value="Unassembled WGS sequence"/>
</dbReference>
<protein>
    <submittedName>
        <fullName evidence="2">Uncharacterized protein</fullName>
    </submittedName>
</protein>
<name>A0A1V6STX8_9EURO</name>
<comment type="caution">
    <text evidence="2">The sequence shown here is derived from an EMBL/GenBank/DDBJ whole genome shotgun (WGS) entry which is preliminary data.</text>
</comment>
<evidence type="ECO:0000313" key="3">
    <source>
        <dbReference type="Proteomes" id="UP000191285"/>
    </source>
</evidence>
<feature type="chain" id="PRO_5012618930" evidence="1">
    <location>
        <begin position="22"/>
        <end position="172"/>
    </location>
</feature>
<dbReference type="AlphaFoldDB" id="A0A1V6STX8"/>
<dbReference type="EMBL" id="MLKD01000021">
    <property type="protein sequence ID" value="OQE17358.1"/>
    <property type="molecule type" value="Genomic_DNA"/>
</dbReference>
<gene>
    <name evidence="2" type="ORF">PENSTE_c021G01288</name>
</gene>
<evidence type="ECO:0000256" key="1">
    <source>
        <dbReference type="SAM" id="SignalP"/>
    </source>
</evidence>